<dbReference type="AlphaFoldDB" id="A0ABD1GKQ2"/>
<comment type="subcellular location">
    <subcellularLocation>
        <location evidence="4">Nucleus</location>
    </subcellularLocation>
</comment>
<keyword evidence="4" id="KW-0539">Nucleus</keyword>
<evidence type="ECO:0000313" key="7">
    <source>
        <dbReference type="EMBL" id="KAL1544701.1"/>
    </source>
</evidence>
<evidence type="ECO:0000256" key="2">
    <source>
        <dbReference type="ARBA" id="ARBA00023125"/>
    </source>
</evidence>
<evidence type="ECO:0000256" key="4">
    <source>
        <dbReference type="PIRNR" id="PIRNR016021"/>
    </source>
</evidence>
<dbReference type="Proteomes" id="UP001567538">
    <property type="component" value="Unassembled WGS sequence"/>
</dbReference>
<dbReference type="EMBL" id="JBEAFC010000008">
    <property type="protein sequence ID" value="KAL1544701.1"/>
    <property type="molecule type" value="Genomic_DNA"/>
</dbReference>
<dbReference type="PIRSF" id="PIRSF016021">
    <property type="entry name" value="ESCAROLA"/>
    <property type="match status" value="1"/>
</dbReference>
<keyword evidence="3 4" id="KW-0804">Transcription</keyword>
<gene>
    <name evidence="7" type="ORF">AAHA92_21519</name>
</gene>
<feature type="compositionally biased region" description="Low complexity" evidence="5">
    <location>
        <begin position="15"/>
        <end position="29"/>
    </location>
</feature>
<dbReference type="Pfam" id="PF03479">
    <property type="entry name" value="PCC"/>
    <property type="match status" value="1"/>
</dbReference>
<dbReference type="SUPFAM" id="SSF117856">
    <property type="entry name" value="AF0104/ALDC/Ptd012-like"/>
    <property type="match status" value="1"/>
</dbReference>
<dbReference type="InterPro" id="IPR005175">
    <property type="entry name" value="PPC_dom"/>
</dbReference>
<dbReference type="InterPro" id="IPR014476">
    <property type="entry name" value="AHL15-29"/>
</dbReference>
<dbReference type="CDD" id="cd11378">
    <property type="entry name" value="DUF296"/>
    <property type="match status" value="1"/>
</dbReference>
<keyword evidence="1 4" id="KW-0805">Transcription regulation</keyword>
<evidence type="ECO:0000256" key="1">
    <source>
        <dbReference type="ARBA" id="ARBA00023015"/>
    </source>
</evidence>
<evidence type="ECO:0000259" key="6">
    <source>
        <dbReference type="PROSITE" id="PS51742"/>
    </source>
</evidence>
<name>A0ABD1GKQ2_SALDI</name>
<feature type="region of interest" description="Disordered" evidence="5">
    <location>
        <begin position="1"/>
        <end position="65"/>
    </location>
</feature>
<evidence type="ECO:0000313" key="8">
    <source>
        <dbReference type="Proteomes" id="UP001567538"/>
    </source>
</evidence>
<keyword evidence="2 4" id="KW-0238">DNA-binding</keyword>
<dbReference type="GO" id="GO:0005634">
    <property type="term" value="C:nucleus"/>
    <property type="evidence" value="ECO:0007669"/>
    <property type="project" value="UniProtKB-SubCell"/>
</dbReference>
<feature type="domain" description="PPC" evidence="6">
    <location>
        <begin position="65"/>
        <end position="199"/>
    </location>
</feature>
<comment type="function">
    <text evidence="4">Transcription factor that specifically binds AT-rich DNA sequences related to the nuclear matrix attachment regions (MARs).</text>
</comment>
<dbReference type="PANTHER" id="PTHR31100">
    <property type="entry name" value="AT-HOOK MOTIF NUCLEAR-LOCALIZED PROTEIN 15"/>
    <property type="match status" value="1"/>
</dbReference>
<sequence>MANIWNAAMNQDGLNTSNSSGTTNPNPNNDASGIEISQPSGSRSRPRGRPPGSKNKPRAPVPITNHTASTHFLEITTGNDVLQSIAAFAQCRQIGISIFNATGRVTNVTLRKPNGVLTITGICEIVSLSGAFLPKPMLPSGYTGMTVSIAGDQGKVFGGPVVGTLMASGPVTVIAATLTNVNIERLPLQDAGDEMQSQQPQQNSAMAEPLPPPSLSAAMYNNVLSNLLTNGGQMQHGMF</sequence>
<feature type="region of interest" description="Disordered" evidence="5">
    <location>
        <begin position="191"/>
        <end position="210"/>
    </location>
</feature>
<accession>A0ABD1GKQ2</accession>
<keyword evidence="8" id="KW-1185">Reference proteome</keyword>
<dbReference type="PROSITE" id="PS51742">
    <property type="entry name" value="PPC"/>
    <property type="match status" value="1"/>
</dbReference>
<dbReference type="GO" id="GO:0003680">
    <property type="term" value="F:minor groove of adenine-thymine-rich DNA binding"/>
    <property type="evidence" value="ECO:0007669"/>
    <property type="project" value="UniProtKB-UniRule"/>
</dbReference>
<comment type="caution">
    <text evidence="7">The sequence shown here is derived from an EMBL/GenBank/DDBJ whole genome shotgun (WGS) entry which is preliminary data.</text>
</comment>
<protein>
    <recommendedName>
        <fullName evidence="4">AT-hook motif nuclear-localized protein</fullName>
    </recommendedName>
</protein>
<dbReference type="PANTHER" id="PTHR31100:SF14">
    <property type="entry name" value="AT-HOOK MOTIF NUCLEAR-LOCALIZED PROTEIN 15"/>
    <property type="match status" value="1"/>
</dbReference>
<evidence type="ECO:0000256" key="5">
    <source>
        <dbReference type="SAM" id="MobiDB-lite"/>
    </source>
</evidence>
<organism evidence="7 8">
    <name type="scientific">Salvia divinorum</name>
    <name type="common">Maria pastora</name>
    <name type="synonym">Diviner's sage</name>
    <dbReference type="NCBI Taxonomy" id="28513"/>
    <lineage>
        <taxon>Eukaryota</taxon>
        <taxon>Viridiplantae</taxon>
        <taxon>Streptophyta</taxon>
        <taxon>Embryophyta</taxon>
        <taxon>Tracheophyta</taxon>
        <taxon>Spermatophyta</taxon>
        <taxon>Magnoliopsida</taxon>
        <taxon>eudicotyledons</taxon>
        <taxon>Gunneridae</taxon>
        <taxon>Pentapetalae</taxon>
        <taxon>asterids</taxon>
        <taxon>lamiids</taxon>
        <taxon>Lamiales</taxon>
        <taxon>Lamiaceae</taxon>
        <taxon>Nepetoideae</taxon>
        <taxon>Mentheae</taxon>
        <taxon>Salviinae</taxon>
        <taxon>Salvia</taxon>
        <taxon>Salvia subgen. Calosphace</taxon>
    </lineage>
</organism>
<reference evidence="7 8" key="1">
    <citation type="submission" date="2024-06" db="EMBL/GenBank/DDBJ databases">
        <title>A chromosome level genome sequence of Diviner's sage (Salvia divinorum).</title>
        <authorList>
            <person name="Ford S.A."/>
            <person name="Ro D.-K."/>
            <person name="Ness R.W."/>
            <person name="Phillips M.A."/>
        </authorList>
    </citation>
    <scope>NUCLEOTIDE SEQUENCE [LARGE SCALE GENOMIC DNA]</scope>
    <source>
        <strain evidence="7">SAF-2024a</strain>
        <tissue evidence="7">Leaf</tissue>
    </source>
</reference>
<evidence type="ECO:0000256" key="3">
    <source>
        <dbReference type="ARBA" id="ARBA00023163"/>
    </source>
</evidence>
<dbReference type="Gene3D" id="3.30.1330.80">
    <property type="entry name" value="Hypothetical protein, similar to alpha- acetolactate decarboxylase, domain 2"/>
    <property type="match status" value="1"/>
</dbReference>
<proteinExistence type="predicted"/>